<evidence type="ECO:0000313" key="1">
    <source>
        <dbReference type="EMBL" id="VDO69585.1"/>
    </source>
</evidence>
<dbReference type="AlphaFoldDB" id="A0A3P8B9W8"/>
<proteinExistence type="predicted"/>
<name>A0A3P8B9W8_HELPZ</name>
<dbReference type="EMBL" id="UZAH01025736">
    <property type="protein sequence ID" value="VDO69585.1"/>
    <property type="molecule type" value="Genomic_DNA"/>
</dbReference>
<organism evidence="1">
    <name type="scientific">Heligmosomoides polygyrus</name>
    <name type="common">Parasitic roundworm</name>
    <dbReference type="NCBI Taxonomy" id="6339"/>
    <lineage>
        <taxon>Eukaryota</taxon>
        <taxon>Metazoa</taxon>
        <taxon>Ecdysozoa</taxon>
        <taxon>Nematoda</taxon>
        <taxon>Chromadorea</taxon>
        <taxon>Rhabditida</taxon>
        <taxon>Rhabditina</taxon>
        <taxon>Rhabditomorpha</taxon>
        <taxon>Strongyloidea</taxon>
        <taxon>Heligmosomidae</taxon>
        <taxon>Heligmosomoides</taxon>
    </lineage>
</organism>
<sequence length="114" mass="12346">MCCCRGNHKCNERFMWSDESVTSEQLATIIRKRDAAVVAASAITCSSIVAILLDHPVVADWPAPSEISLVPPRRRGTSLPRRRADGQRFLVDQVLGGHGSMAASAIVVMANQIC</sequence>
<protein>
    <submittedName>
        <fullName evidence="1">Uncharacterized protein</fullName>
    </submittedName>
</protein>
<accession>A0A3P8B9W8</accession>
<reference evidence="1" key="1">
    <citation type="submission" date="2018-11" db="EMBL/GenBank/DDBJ databases">
        <authorList>
            <consortium name="Pathogen Informatics"/>
        </authorList>
    </citation>
    <scope>NUCLEOTIDE SEQUENCE [LARGE SCALE GENOMIC DNA]</scope>
</reference>
<gene>
    <name evidence="1" type="ORF">HPBE_LOCUS6769</name>
</gene>